<keyword evidence="1" id="KW-0472">Membrane</keyword>
<dbReference type="AlphaFoldDB" id="A0A1G7AAY1"/>
<dbReference type="EMBL" id="FNAB01000010">
    <property type="protein sequence ID" value="SDE12054.1"/>
    <property type="molecule type" value="Genomic_DNA"/>
</dbReference>
<evidence type="ECO:0000313" key="3">
    <source>
        <dbReference type="Proteomes" id="UP000199417"/>
    </source>
</evidence>
<protein>
    <submittedName>
        <fullName evidence="2">Uncharacterized protein</fullName>
    </submittedName>
</protein>
<evidence type="ECO:0000256" key="1">
    <source>
        <dbReference type="SAM" id="Phobius"/>
    </source>
</evidence>
<proteinExistence type="predicted"/>
<gene>
    <name evidence="2" type="ORF">SAMN05444580_110118</name>
</gene>
<keyword evidence="1" id="KW-1133">Transmembrane helix</keyword>
<sequence>MAGTAKDDGVSIAAVDDQPTRPENTHRVVYLVAAAVFVGLAVWGLVAFNQHRDDLAAQDKATELSARFDAAGFGTLDTEATARVLGTDGGAACSDPGSALRDAVLHQQIVSGAAGPGQRPIIGTRQLVEAQRLVLEVYCPDELAGYDAHVRDLKLVEE</sequence>
<organism evidence="2 3">
    <name type="scientific">Rhodococcus tukisamuensis</name>
    <dbReference type="NCBI Taxonomy" id="168276"/>
    <lineage>
        <taxon>Bacteria</taxon>
        <taxon>Bacillati</taxon>
        <taxon>Actinomycetota</taxon>
        <taxon>Actinomycetes</taxon>
        <taxon>Mycobacteriales</taxon>
        <taxon>Nocardiaceae</taxon>
        <taxon>Rhodococcus</taxon>
    </lineage>
</organism>
<keyword evidence="3" id="KW-1185">Reference proteome</keyword>
<accession>A0A1G7AAY1</accession>
<keyword evidence="1" id="KW-0812">Transmembrane</keyword>
<dbReference type="RefSeq" id="WP_072844874.1">
    <property type="nucleotide sequence ID" value="NZ_FNAB01000010.1"/>
</dbReference>
<name>A0A1G7AAY1_9NOCA</name>
<dbReference type="STRING" id="168276.SAMN05444580_110118"/>
<reference evidence="2 3" key="1">
    <citation type="submission" date="2016-10" db="EMBL/GenBank/DDBJ databases">
        <authorList>
            <person name="de Groot N.N."/>
        </authorList>
    </citation>
    <scope>NUCLEOTIDE SEQUENCE [LARGE SCALE GENOMIC DNA]</scope>
    <source>
        <strain evidence="2 3">JCM 11308</strain>
    </source>
</reference>
<dbReference type="Proteomes" id="UP000199417">
    <property type="component" value="Unassembled WGS sequence"/>
</dbReference>
<feature type="transmembrane region" description="Helical" evidence="1">
    <location>
        <begin position="28"/>
        <end position="48"/>
    </location>
</feature>
<evidence type="ECO:0000313" key="2">
    <source>
        <dbReference type="EMBL" id="SDE12054.1"/>
    </source>
</evidence>